<dbReference type="InterPro" id="IPR036554">
    <property type="entry name" value="GHMP_kinase_C_sf"/>
</dbReference>
<dbReference type="InterPro" id="IPR020568">
    <property type="entry name" value="Ribosomal_Su5_D2-typ_SF"/>
</dbReference>
<evidence type="ECO:0000313" key="2">
    <source>
        <dbReference type="Proteomes" id="UP000034508"/>
    </source>
</evidence>
<gene>
    <name evidence="1" type="ORF">US31_C0001G0052</name>
</gene>
<reference evidence="1 2" key="1">
    <citation type="journal article" date="2015" name="Nature">
        <title>rRNA introns, odd ribosomes, and small enigmatic genomes across a large radiation of phyla.</title>
        <authorList>
            <person name="Brown C.T."/>
            <person name="Hug L.A."/>
            <person name="Thomas B.C."/>
            <person name="Sharon I."/>
            <person name="Castelle C.J."/>
            <person name="Singh A."/>
            <person name="Wilkins M.J."/>
            <person name="Williams K.H."/>
            <person name="Banfield J.F."/>
        </authorList>
    </citation>
    <scope>NUCLEOTIDE SEQUENCE [LARGE SCALE GENOMIC DNA]</scope>
</reference>
<protein>
    <recommendedName>
        <fullName evidence="3">GHMP kinase N-terminal domain-containing protein</fullName>
    </recommendedName>
</protein>
<dbReference type="InterPro" id="IPR014721">
    <property type="entry name" value="Ribsml_uS5_D2-typ_fold_subgr"/>
</dbReference>
<accession>A0A0G0FYL0</accession>
<dbReference type="SUPFAM" id="SSF55060">
    <property type="entry name" value="GHMP Kinase, C-terminal domain"/>
    <property type="match status" value="1"/>
</dbReference>
<name>A0A0G0FYL0_9BACT</name>
<dbReference type="SUPFAM" id="SSF54211">
    <property type="entry name" value="Ribosomal protein S5 domain 2-like"/>
    <property type="match status" value="1"/>
</dbReference>
<dbReference type="Proteomes" id="UP000034508">
    <property type="component" value="Unassembled WGS sequence"/>
</dbReference>
<dbReference type="EMBL" id="LBSM01000001">
    <property type="protein sequence ID" value="KKQ18865.1"/>
    <property type="molecule type" value="Genomic_DNA"/>
</dbReference>
<proteinExistence type="predicted"/>
<evidence type="ECO:0000313" key="1">
    <source>
        <dbReference type="EMBL" id="KKQ18865.1"/>
    </source>
</evidence>
<organism evidence="1 2">
    <name type="scientific">Berkelbacteria bacterium GW2011_GWA1_36_9</name>
    <dbReference type="NCBI Taxonomy" id="1618331"/>
    <lineage>
        <taxon>Bacteria</taxon>
        <taxon>Candidatus Berkelbacteria</taxon>
    </lineage>
</organism>
<dbReference type="Gene3D" id="3.30.70.890">
    <property type="entry name" value="GHMP kinase, C-terminal domain"/>
    <property type="match status" value="1"/>
</dbReference>
<comment type="caution">
    <text evidence="1">The sequence shown here is derived from an EMBL/GenBank/DDBJ whole genome shotgun (WGS) entry which is preliminary data.</text>
</comment>
<evidence type="ECO:0008006" key="3">
    <source>
        <dbReference type="Google" id="ProtNLM"/>
    </source>
</evidence>
<dbReference type="Gene3D" id="3.30.230.10">
    <property type="match status" value="1"/>
</dbReference>
<sequence>MIQRDIVNSTNLRQKFPEIYQDLFSSCQIVISSADSFFWAGEYARFFGGLTIFQKLPTKNFVGLEVLDEKKFCFNNTLLGYNPSNDSFEKIPYEPAKEIRLINFLKDFWPTLDPTGKIKGLRIHILSESHCGGGLGSTGVVMACLAATLLVLAGKISTDEIEKWETATVDDLLHNDDYLDFKKVFRLGWRLTAICRDGNSSGATSFGALMHSSYPIIFFSKNINNFLNHPTIRSPRENLENCQIIEEIPFWGSTLEEIFPFRTPQPWPIDIARIYSGNLINTEHIFKSLSKLNTDIEKLEETINKELVLQIKNKDLSLKNLLDLENEHNQKFSYHHYLDIMNVTTVKLLLALKNLFTVGSSEELLRQFINVINQKQDFNHFLGHSTPLLDKICRQYVDVIAKENELNVAGAKIEGIGKGGHVLIIGPNGTMTDKFTKETEKLSEEAKKDIFLDWASWSDGFGESGLKVDQFLPERKYSSFISPQCCHLSFYKNGNCQTKLIEPENLKKIIKESDLAFLISEHKIYIKGKVLSSKEIPSAKATIEIIMKIIENPQLTIKNKSFNNHSYGQNRYDLQSKIFIPLNKALQKIAKKKLDFQIHGDIYDNFSVSLNIKNLNIALIDCLK</sequence>
<dbReference type="AlphaFoldDB" id="A0A0G0FYL0"/>